<dbReference type="EMBL" id="HBFR01015114">
    <property type="protein sequence ID" value="CAD8883836.1"/>
    <property type="molecule type" value="Transcribed_RNA"/>
</dbReference>
<dbReference type="EMBL" id="HBFR01015003">
    <property type="protein sequence ID" value="CAD8883746.1"/>
    <property type="molecule type" value="Transcribed_RNA"/>
</dbReference>
<evidence type="ECO:0000313" key="5">
    <source>
        <dbReference type="EMBL" id="CAD8883836.1"/>
    </source>
</evidence>
<feature type="signal peptide" evidence="3">
    <location>
        <begin position="1"/>
        <end position="23"/>
    </location>
</feature>
<evidence type="ECO:0000313" key="4">
    <source>
        <dbReference type="EMBL" id="CAD8883746.1"/>
    </source>
</evidence>
<accession>A0A6U5FJS0</accession>
<protein>
    <submittedName>
        <fullName evidence="5">Uncharacterized protein</fullName>
    </submittedName>
</protein>
<keyword evidence="1" id="KW-0175">Coiled coil</keyword>
<gene>
    <name evidence="4" type="ORF">CHYS00102_LOCUS10942</name>
    <name evidence="5" type="ORF">CHYS00102_LOCUS11032</name>
</gene>
<evidence type="ECO:0000256" key="1">
    <source>
        <dbReference type="SAM" id="Coils"/>
    </source>
</evidence>
<name>A0A6U5FJS0_9STRA</name>
<evidence type="ECO:0000256" key="3">
    <source>
        <dbReference type="SAM" id="SignalP"/>
    </source>
</evidence>
<keyword evidence="3" id="KW-0732">Signal</keyword>
<dbReference type="AlphaFoldDB" id="A0A6U5FJS0"/>
<proteinExistence type="predicted"/>
<organism evidence="5">
    <name type="scientific">Corethron hystrix</name>
    <dbReference type="NCBI Taxonomy" id="216773"/>
    <lineage>
        <taxon>Eukaryota</taxon>
        <taxon>Sar</taxon>
        <taxon>Stramenopiles</taxon>
        <taxon>Ochrophyta</taxon>
        <taxon>Bacillariophyta</taxon>
        <taxon>Coscinodiscophyceae</taxon>
        <taxon>Corethrophycidae</taxon>
        <taxon>Corethrales</taxon>
        <taxon>Corethraceae</taxon>
        <taxon>Corethron</taxon>
    </lineage>
</organism>
<feature type="region of interest" description="Disordered" evidence="2">
    <location>
        <begin position="49"/>
        <end position="69"/>
    </location>
</feature>
<feature type="chain" id="PRO_5036192236" evidence="3">
    <location>
        <begin position="24"/>
        <end position="162"/>
    </location>
</feature>
<evidence type="ECO:0000256" key="2">
    <source>
        <dbReference type="SAM" id="MobiDB-lite"/>
    </source>
</evidence>
<feature type="compositionally biased region" description="Basic and acidic residues" evidence="2">
    <location>
        <begin position="58"/>
        <end position="69"/>
    </location>
</feature>
<feature type="coiled-coil region" evidence="1">
    <location>
        <begin position="96"/>
        <end position="142"/>
    </location>
</feature>
<sequence>MSFFSSPLTLLCCLVIYSSLVTTNSFVLVTSTTNKKMEANVVSSKRHTLYNSASDGSNDNREAKSQKPFVERTALEGAEKIRSISIEERTKRAMMAEAVEDRVLELSDELDQLLGDDGMPLKKEYREKIETLAKEIKASREQYRVLVSGEDCSMINLLESLK</sequence>
<reference evidence="5" key="1">
    <citation type="submission" date="2021-01" db="EMBL/GenBank/DDBJ databases">
        <authorList>
            <person name="Corre E."/>
            <person name="Pelletier E."/>
            <person name="Niang G."/>
            <person name="Scheremetjew M."/>
            <person name="Finn R."/>
            <person name="Kale V."/>
            <person name="Holt S."/>
            <person name="Cochrane G."/>
            <person name="Meng A."/>
            <person name="Brown T."/>
            <person name="Cohen L."/>
        </authorList>
    </citation>
    <scope>NUCLEOTIDE SEQUENCE</scope>
    <source>
        <strain evidence="5">308</strain>
    </source>
</reference>